<feature type="compositionally biased region" description="Basic and acidic residues" evidence="1">
    <location>
        <begin position="47"/>
        <end position="70"/>
    </location>
</feature>
<dbReference type="AlphaFoldDB" id="A0AAV7LR88"/>
<evidence type="ECO:0000256" key="1">
    <source>
        <dbReference type="SAM" id="MobiDB-lite"/>
    </source>
</evidence>
<proteinExistence type="predicted"/>
<accession>A0AAV7LR88</accession>
<reference evidence="2" key="1">
    <citation type="journal article" date="2022" name="bioRxiv">
        <title>Sequencing and chromosome-scale assembly of the giantPleurodeles waltlgenome.</title>
        <authorList>
            <person name="Brown T."/>
            <person name="Elewa A."/>
            <person name="Iarovenko S."/>
            <person name="Subramanian E."/>
            <person name="Araus A.J."/>
            <person name="Petzold A."/>
            <person name="Susuki M."/>
            <person name="Suzuki K.-i.T."/>
            <person name="Hayashi T."/>
            <person name="Toyoda A."/>
            <person name="Oliveira C."/>
            <person name="Osipova E."/>
            <person name="Leigh N.D."/>
            <person name="Simon A."/>
            <person name="Yun M.H."/>
        </authorList>
    </citation>
    <scope>NUCLEOTIDE SEQUENCE</scope>
    <source>
        <strain evidence="2">20211129_DDA</strain>
        <tissue evidence="2">Liver</tissue>
    </source>
</reference>
<name>A0AAV7LR88_PLEWA</name>
<dbReference type="EMBL" id="JANPWB010000015">
    <property type="protein sequence ID" value="KAJ1094066.1"/>
    <property type="molecule type" value="Genomic_DNA"/>
</dbReference>
<evidence type="ECO:0000313" key="3">
    <source>
        <dbReference type="Proteomes" id="UP001066276"/>
    </source>
</evidence>
<evidence type="ECO:0000313" key="2">
    <source>
        <dbReference type="EMBL" id="KAJ1094066.1"/>
    </source>
</evidence>
<gene>
    <name evidence="2" type="ORF">NDU88_007151</name>
</gene>
<keyword evidence="3" id="KW-1185">Reference proteome</keyword>
<feature type="region of interest" description="Disordered" evidence="1">
    <location>
        <begin position="30"/>
        <end position="70"/>
    </location>
</feature>
<organism evidence="2 3">
    <name type="scientific">Pleurodeles waltl</name>
    <name type="common">Iberian ribbed newt</name>
    <dbReference type="NCBI Taxonomy" id="8319"/>
    <lineage>
        <taxon>Eukaryota</taxon>
        <taxon>Metazoa</taxon>
        <taxon>Chordata</taxon>
        <taxon>Craniata</taxon>
        <taxon>Vertebrata</taxon>
        <taxon>Euteleostomi</taxon>
        <taxon>Amphibia</taxon>
        <taxon>Batrachia</taxon>
        <taxon>Caudata</taxon>
        <taxon>Salamandroidea</taxon>
        <taxon>Salamandridae</taxon>
        <taxon>Pleurodelinae</taxon>
        <taxon>Pleurodeles</taxon>
    </lineage>
</organism>
<protein>
    <submittedName>
        <fullName evidence="2">Uncharacterized protein</fullName>
    </submittedName>
</protein>
<sequence>MIARAPLTQLKGGTCSGTMMAWTHLTHMKGGTCSGRDDGQGPPYPAEGRDMFRKDDGLDPPEGRDMFQKG</sequence>
<dbReference type="Proteomes" id="UP001066276">
    <property type="component" value="Chromosome 11"/>
</dbReference>
<comment type="caution">
    <text evidence="2">The sequence shown here is derived from an EMBL/GenBank/DDBJ whole genome shotgun (WGS) entry which is preliminary data.</text>
</comment>